<reference evidence="1" key="1">
    <citation type="submission" date="2024-09" db="EMBL/GenBank/DDBJ databases">
        <title>Draft Genome Sequences of Neofusicoccum parvum.</title>
        <authorList>
            <person name="Ashida A."/>
            <person name="Camagna M."/>
            <person name="Tanaka A."/>
            <person name="Takemoto D."/>
        </authorList>
    </citation>
    <scope>NUCLEOTIDE SEQUENCE</scope>
    <source>
        <strain evidence="1">PPO83</strain>
    </source>
</reference>
<dbReference type="EMBL" id="BSXG01000134">
    <property type="protein sequence ID" value="GME47675.1"/>
    <property type="molecule type" value="Genomic_DNA"/>
</dbReference>
<sequence>MSPAHDPFSSCQDAFYGSTTAVLNRTLAANVDADRDVPNIELLHDLTHAATRKANEMLEQDSMDELRSIDDAANYAAAIRAKVEAIMEQALKDLAIPGDTKLAAALEFLWDNWTAELANCVTEENAVPAAPAPPSNRTGPSQRQQNWTTDEARFLARQFLKEPAITVRKAANLLDEHFSGKFVPHPSGGVIPFRPRSVEAVRRFTKGKKFRETLEEMKEEVKGTEEEAEKDVEEE</sequence>
<gene>
    <name evidence="1" type="primary">g10595</name>
    <name evidence="1" type="ORF">NpPPO83_00010595</name>
</gene>
<proteinExistence type="predicted"/>
<evidence type="ECO:0000313" key="1">
    <source>
        <dbReference type="EMBL" id="GME47675.1"/>
    </source>
</evidence>
<organism evidence="1 2">
    <name type="scientific">Neofusicoccum parvum</name>
    <dbReference type="NCBI Taxonomy" id="310453"/>
    <lineage>
        <taxon>Eukaryota</taxon>
        <taxon>Fungi</taxon>
        <taxon>Dikarya</taxon>
        <taxon>Ascomycota</taxon>
        <taxon>Pezizomycotina</taxon>
        <taxon>Dothideomycetes</taxon>
        <taxon>Dothideomycetes incertae sedis</taxon>
        <taxon>Botryosphaeriales</taxon>
        <taxon>Botryosphaeriaceae</taxon>
        <taxon>Neofusicoccum</taxon>
    </lineage>
</organism>
<evidence type="ECO:0000313" key="2">
    <source>
        <dbReference type="Proteomes" id="UP001165186"/>
    </source>
</evidence>
<keyword evidence="2" id="KW-1185">Reference proteome</keyword>
<name>A0ACB5SLL4_9PEZI</name>
<protein>
    <submittedName>
        <fullName evidence="1">Uncharacterized protein</fullName>
    </submittedName>
</protein>
<comment type="caution">
    <text evidence="1">The sequence shown here is derived from an EMBL/GenBank/DDBJ whole genome shotgun (WGS) entry which is preliminary data.</text>
</comment>
<dbReference type="Proteomes" id="UP001165186">
    <property type="component" value="Unassembled WGS sequence"/>
</dbReference>
<accession>A0ACB5SLL4</accession>